<dbReference type="PANTHER" id="PTHR21017:SF19">
    <property type="entry name" value="PROTEIN NIPSNAP HOMOLOG 3B"/>
    <property type="match status" value="1"/>
</dbReference>
<dbReference type="Pfam" id="PF07978">
    <property type="entry name" value="NIPSNAP"/>
    <property type="match status" value="2"/>
</dbReference>
<feature type="domain" description="NIPSNAP" evidence="2">
    <location>
        <begin position="155"/>
        <end position="254"/>
    </location>
</feature>
<evidence type="ECO:0000256" key="1">
    <source>
        <dbReference type="ARBA" id="ARBA00005291"/>
    </source>
</evidence>
<dbReference type="AlphaFoldDB" id="C1C4Z8"/>
<dbReference type="Gene3D" id="3.30.70.100">
    <property type="match status" value="2"/>
</dbReference>
<accession>C1C4Z8</accession>
<protein>
    <submittedName>
        <fullName evidence="3">NipSnap homolog 3A</fullName>
    </submittedName>
</protein>
<dbReference type="SUPFAM" id="SSF54909">
    <property type="entry name" value="Dimeric alpha+beta barrel"/>
    <property type="match status" value="2"/>
</dbReference>
<dbReference type="GO" id="GO:0000423">
    <property type="term" value="P:mitophagy"/>
    <property type="evidence" value="ECO:0007669"/>
    <property type="project" value="UniProtKB-ARBA"/>
</dbReference>
<gene>
    <name evidence="3" type="primary">NPS3A</name>
</gene>
<feature type="domain" description="NIPSNAP" evidence="2">
    <location>
        <begin position="47"/>
        <end position="145"/>
    </location>
</feature>
<comment type="similarity">
    <text evidence="1">Belongs to the NipSnap family.</text>
</comment>
<name>C1C4Z8_AQUCT</name>
<dbReference type="InterPro" id="IPR011008">
    <property type="entry name" value="Dimeric_a/b-barrel"/>
</dbReference>
<evidence type="ECO:0000313" key="3">
    <source>
        <dbReference type="EMBL" id="ACO52058.1"/>
    </source>
</evidence>
<reference evidence="3" key="1">
    <citation type="submission" date="2009-04" db="EMBL/GenBank/DDBJ databases">
        <title>Rana catesbeiana ESTs and full-length cDNAs.</title>
        <authorList>
            <person name="Helbing C.C."/>
            <person name="Veldhoen N."/>
            <person name="Leong J."/>
            <person name="Koop B.F."/>
        </authorList>
    </citation>
    <scope>NUCLEOTIDE SEQUENCE</scope>
    <source>
        <tissue evidence="3">Mixed tissue</tissue>
    </source>
</reference>
<dbReference type="GO" id="GO:0005739">
    <property type="term" value="C:mitochondrion"/>
    <property type="evidence" value="ECO:0007669"/>
    <property type="project" value="TreeGrafter"/>
</dbReference>
<organism evidence="3">
    <name type="scientific">Aquarana catesbeiana</name>
    <name type="common">American bullfrog</name>
    <name type="synonym">Rana catesbeiana</name>
    <dbReference type="NCBI Taxonomy" id="8400"/>
    <lineage>
        <taxon>Eukaryota</taxon>
        <taxon>Metazoa</taxon>
        <taxon>Chordata</taxon>
        <taxon>Craniata</taxon>
        <taxon>Vertebrata</taxon>
        <taxon>Euteleostomi</taxon>
        <taxon>Amphibia</taxon>
        <taxon>Batrachia</taxon>
        <taxon>Anura</taxon>
        <taxon>Neobatrachia</taxon>
        <taxon>Ranoidea</taxon>
        <taxon>Ranidae</taxon>
        <taxon>Aquarana</taxon>
    </lineage>
</organism>
<dbReference type="InterPro" id="IPR012577">
    <property type="entry name" value="NIPSNAP"/>
</dbReference>
<sequence>MLCTLRCALSKGKTAAALTSAWTDLTRGVQAKAAFATGPRQHDTTFYEFRTYTIKPSLMAEFTKLSNENFHIRMARSEMIGYWTYELGGLNKVLHIWKYDSFAHRSAVRSKLPQDKEWQEKYICKALPMIEKQEIEIAYLVPWCKLQKPEKEGVYELVTYMFKPGGPAVWGQAFKAAISTHVHNGYANLVGIFNTEYGLINQVHVLWWNENADSRAAGRHVAHEDARVVAAVRESVRFLDSQRNALLIPAPSSPLK</sequence>
<proteinExistence type="evidence at transcript level"/>
<dbReference type="PANTHER" id="PTHR21017">
    <property type="entry name" value="NIPSNAP-RELATED"/>
    <property type="match status" value="1"/>
</dbReference>
<evidence type="ECO:0000259" key="2">
    <source>
        <dbReference type="Pfam" id="PF07978"/>
    </source>
</evidence>
<dbReference type="InterPro" id="IPR051557">
    <property type="entry name" value="NipSnap_domain"/>
</dbReference>
<dbReference type="EMBL" id="BT081927">
    <property type="protein sequence ID" value="ACO52058.1"/>
    <property type="molecule type" value="mRNA"/>
</dbReference>
<dbReference type="FunFam" id="3.30.70.100:FF:000017">
    <property type="entry name" value="Protein NipSnap homolog 3A"/>
    <property type="match status" value="1"/>
</dbReference>